<gene>
    <name evidence="6" type="ORF">GMORB2_5980</name>
</gene>
<dbReference type="InterPro" id="IPR034751">
    <property type="entry name" value="Yippee"/>
</dbReference>
<evidence type="ECO:0000256" key="4">
    <source>
        <dbReference type="SAM" id="MobiDB-lite"/>
    </source>
</evidence>
<keyword evidence="3" id="KW-0862">Zinc</keyword>
<evidence type="ECO:0000313" key="6">
    <source>
        <dbReference type="EMBL" id="KAF4124264.1"/>
    </source>
</evidence>
<evidence type="ECO:0000256" key="2">
    <source>
        <dbReference type="ARBA" id="ARBA00022723"/>
    </source>
</evidence>
<dbReference type="AlphaFoldDB" id="A0A9P5D779"/>
<dbReference type="Proteomes" id="UP000749293">
    <property type="component" value="Unassembled WGS sequence"/>
</dbReference>
<dbReference type="InterPro" id="IPR039058">
    <property type="entry name" value="Yippee_fam"/>
</dbReference>
<accession>A0A9P5D779</accession>
<feature type="region of interest" description="Disordered" evidence="4">
    <location>
        <begin position="224"/>
        <end position="259"/>
    </location>
</feature>
<dbReference type="GO" id="GO:0046872">
    <property type="term" value="F:metal ion binding"/>
    <property type="evidence" value="ECO:0007669"/>
    <property type="project" value="UniProtKB-KW"/>
</dbReference>
<sequence length="294" mass="31955">MVRESGISATRPIFPGYLLPSLRLPFGRRESASSESSVPESPSSAPPWSETSTPATSPGTSPGTSSPIDSARPAGGHGGGGGSEAVPMETNDAHTENKTENTRLSRVAPDTLRCKHCSTDLALSLQVMSKGFTGRHGRALLVSPSRGGADDGGNLLNVRIGPSENRQLSTGWHTVADISCSTCCRMLGWKYVAARELSQQYKVGKYILETERVTTHRSWEHVEDGSVELQRQQRQQRRRSRHDDCDDDDEDGTGIVFNSDDEDECEDLFAGTWNAGAVAQRRIRRRMSGLGNNI</sequence>
<dbReference type="EMBL" id="JAANYQ010000005">
    <property type="protein sequence ID" value="KAF4124264.1"/>
    <property type="molecule type" value="Genomic_DNA"/>
</dbReference>
<comment type="caution">
    <text evidence="6">The sequence shown here is derived from an EMBL/GenBank/DDBJ whole genome shotgun (WGS) entry which is preliminary data.</text>
</comment>
<evidence type="ECO:0000256" key="1">
    <source>
        <dbReference type="ARBA" id="ARBA00005613"/>
    </source>
</evidence>
<dbReference type="OrthoDB" id="6407410at2759"/>
<dbReference type="PROSITE" id="PS51792">
    <property type="entry name" value="YIPPEE"/>
    <property type="match status" value="1"/>
</dbReference>
<keyword evidence="2" id="KW-0479">Metal-binding</keyword>
<proteinExistence type="inferred from homology"/>
<feature type="compositionally biased region" description="Low complexity" evidence="4">
    <location>
        <begin position="33"/>
        <end position="67"/>
    </location>
</feature>
<comment type="similarity">
    <text evidence="1">Belongs to the yippee family.</text>
</comment>
<reference evidence="6" key="1">
    <citation type="submission" date="2020-03" db="EMBL/GenBank/DDBJ databases">
        <title>Site-based positive gene gene selection in Geosmithia morbida across the United States reveals a broad range of putative effectors and factors for local host and environmental adapation.</title>
        <authorList>
            <person name="Onufrak A."/>
            <person name="Murdoch R.W."/>
            <person name="Gazis R."/>
            <person name="Huff M."/>
            <person name="Staton M."/>
            <person name="Klingeman W."/>
            <person name="Hadziabdic D."/>
        </authorList>
    </citation>
    <scope>NUCLEOTIDE SEQUENCE</scope>
    <source>
        <strain evidence="6">1262</strain>
    </source>
</reference>
<feature type="region of interest" description="Disordered" evidence="4">
    <location>
        <begin position="1"/>
        <end position="20"/>
    </location>
</feature>
<protein>
    <submittedName>
        <fullName evidence="6">Pfam:Yippee</fullName>
    </submittedName>
</protein>
<name>A0A9P5D779_9HYPO</name>
<dbReference type="Pfam" id="PF03226">
    <property type="entry name" value="Yippee-Mis18"/>
    <property type="match status" value="1"/>
</dbReference>
<evidence type="ECO:0000256" key="3">
    <source>
        <dbReference type="ARBA" id="ARBA00022833"/>
    </source>
</evidence>
<dbReference type="RefSeq" id="XP_035322916.1">
    <property type="nucleotide sequence ID" value="XM_035467950.1"/>
</dbReference>
<dbReference type="InterPro" id="IPR004910">
    <property type="entry name" value="Yippee/Mis18/Cereblon"/>
</dbReference>
<dbReference type="PANTHER" id="PTHR13848">
    <property type="entry name" value="PROTEIN YIPPEE-LIKE CG15309-RELATED"/>
    <property type="match status" value="1"/>
</dbReference>
<feature type="domain" description="Yippee" evidence="5">
    <location>
        <begin position="110"/>
        <end position="217"/>
    </location>
</feature>
<feature type="region of interest" description="Disordered" evidence="4">
    <location>
        <begin position="28"/>
        <end position="104"/>
    </location>
</feature>
<dbReference type="GeneID" id="55972205"/>
<evidence type="ECO:0000313" key="7">
    <source>
        <dbReference type="Proteomes" id="UP000749293"/>
    </source>
</evidence>
<feature type="compositionally biased region" description="Basic and acidic residues" evidence="4">
    <location>
        <begin position="91"/>
        <end position="103"/>
    </location>
</feature>
<evidence type="ECO:0000259" key="5">
    <source>
        <dbReference type="PROSITE" id="PS51792"/>
    </source>
</evidence>
<keyword evidence="7" id="KW-1185">Reference proteome</keyword>
<organism evidence="6 7">
    <name type="scientific">Geosmithia morbida</name>
    <dbReference type="NCBI Taxonomy" id="1094350"/>
    <lineage>
        <taxon>Eukaryota</taxon>
        <taxon>Fungi</taxon>
        <taxon>Dikarya</taxon>
        <taxon>Ascomycota</taxon>
        <taxon>Pezizomycotina</taxon>
        <taxon>Sordariomycetes</taxon>
        <taxon>Hypocreomycetidae</taxon>
        <taxon>Hypocreales</taxon>
        <taxon>Bionectriaceae</taxon>
        <taxon>Geosmithia</taxon>
    </lineage>
</organism>